<evidence type="ECO:0000313" key="5">
    <source>
        <dbReference type="Proteomes" id="UP001273209"/>
    </source>
</evidence>
<dbReference type="RefSeq" id="XP_062754346.1">
    <property type="nucleotide sequence ID" value="XM_062901387.1"/>
</dbReference>
<dbReference type="InterPro" id="IPR027417">
    <property type="entry name" value="P-loop_NTPase"/>
</dbReference>
<dbReference type="InterPro" id="IPR036770">
    <property type="entry name" value="Ankyrin_rpt-contain_sf"/>
</dbReference>
<protein>
    <recommendedName>
        <fullName evidence="3">NACHT domain-containing protein</fullName>
    </recommendedName>
</protein>
<dbReference type="Gene3D" id="1.25.40.20">
    <property type="entry name" value="Ankyrin repeat-containing domain"/>
    <property type="match status" value="3"/>
</dbReference>
<dbReference type="GeneID" id="87921292"/>
<sequence length="781" mass="86733">MDNFSISSNTFGNNVRIHQGDIINYASESPQSKSDACRNALFLADPIVDRDTLKRIKGRRTAGTCEWIRNDETYQSWLDGDVQCLWITGGPGKGKTMLSIFLTEELEKRTQESKTIELLIFFFCTPDEKHSSAVAILRGLAYQLIRKRPDLVSYIISDFESAGKTQETLHSPNALWMVLEKLLEAPDLGTVFCVLDGLDECDEESSSLLVDKFYEYFLESSEPSNVQFKLAVVSRKIDLLDAFPQVKLDPDNDNYVNDDIQAFIRNSVQRLERIRGFNNIRESIQTTLLDRAQGTFLWVGFVMAELSRKRTCTQIMETLEGIPRGLHGVYSRMLSQIESSRRSVVLDILQWVTLAVRPLTVSELSEAIHLPPTAKISKEQAVLDYITLCGHILIIHDQQVSLVHQSARDYLLQSETDSDPTLKEFHIQVEHAHATVAEVCLDCIEKSDLRNTALDIKNPSVLQKSPLLQYAAMHWPEHASCCSDANDKNPLRLSRPFLQETSSMRNHWWQTYNKETSTQIFLNAFHLPLLHMTSYFGIYVLARELLMTNTLLRTPPAVNETLNGWFETTPLHLAVRRGHTAVVQLLLANGAGGGYKALRHAASKGNTVIVELLLADGTDGKDEALRQAAYGGHMATIQLLLAKGAGGKDEALRQATYGGHMAAIQLLLANGAGGKDEALVEATFTGRMDIVELLLANGAGVKDEALVEATSTGRMDIVQLLLANGAGGKDKALRQAARKGHMAIVKLLLANGAGGKNKALHSARLRGFTEIVQLLMNRNQE</sequence>
<dbReference type="PROSITE" id="PS50088">
    <property type="entry name" value="ANK_REPEAT"/>
    <property type="match status" value="1"/>
</dbReference>
<dbReference type="SUPFAM" id="SSF52540">
    <property type="entry name" value="P-loop containing nucleoside triphosphate hydrolases"/>
    <property type="match status" value="1"/>
</dbReference>
<proteinExistence type="predicted"/>
<accession>A0AAE1ICR3</accession>
<comment type="caution">
    <text evidence="4">The sequence shown here is derived from an EMBL/GenBank/DDBJ whole genome shotgun (WGS) entry which is preliminary data.</text>
</comment>
<keyword evidence="1" id="KW-0677">Repeat</keyword>
<evidence type="ECO:0000256" key="2">
    <source>
        <dbReference type="PROSITE-ProRule" id="PRU00023"/>
    </source>
</evidence>
<dbReference type="EMBL" id="JAWRVG010000027">
    <property type="protein sequence ID" value="KAK4069935.1"/>
    <property type="molecule type" value="Genomic_DNA"/>
</dbReference>
<dbReference type="PANTHER" id="PTHR10039:SF14">
    <property type="entry name" value="NACHT DOMAIN-CONTAINING PROTEIN"/>
    <property type="match status" value="1"/>
</dbReference>
<dbReference type="Pfam" id="PF12796">
    <property type="entry name" value="Ank_2"/>
    <property type="match status" value="3"/>
</dbReference>
<name>A0AAE1ICR3_9HYPO</name>
<evidence type="ECO:0000259" key="3">
    <source>
        <dbReference type="PROSITE" id="PS50837"/>
    </source>
</evidence>
<dbReference type="InterPro" id="IPR054471">
    <property type="entry name" value="GPIID_WHD"/>
</dbReference>
<dbReference type="PROSITE" id="PS50297">
    <property type="entry name" value="ANK_REP_REGION"/>
    <property type="match status" value="1"/>
</dbReference>
<evidence type="ECO:0000256" key="1">
    <source>
        <dbReference type="ARBA" id="ARBA00022737"/>
    </source>
</evidence>
<dbReference type="InterPro" id="IPR002110">
    <property type="entry name" value="Ankyrin_rpt"/>
</dbReference>
<feature type="domain" description="NACHT" evidence="3">
    <location>
        <begin position="83"/>
        <end position="235"/>
    </location>
</feature>
<dbReference type="Gene3D" id="3.40.50.300">
    <property type="entry name" value="P-loop containing nucleotide triphosphate hydrolases"/>
    <property type="match status" value="1"/>
</dbReference>
<gene>
    <name evidence="4" type="ORF">Triagg1_6730</name>
</gene>
<dbReference type="Proteomes" id="UP001273209">
    <property type="component" value="Unassembled WGS sequence"/>
</dbReference>
<dbReference type="InterPro" id="IPR007111">
    <property type="entry name" value="NACHT_NTPase"/>
</dbReference>
<dbReference type="SUPFAM" id="SSF48403">
    <property type="entry name" value="Ankyrin repeat"/>
    <property type="match status" value="1"/>
</dbReference>
<dbReference type="Pfam" id="PF22939">
    <property type="entry name" value="WHD_GPIID"/>
    <property type="match status" value="1"/>
</dbReference>
<dbReference type="InterPro" id="IPR056884">
    <property type="entry name" value="NPHP3-like_N"/>
</dbReference>
<dbReference type="Pfam" id="PF24883">
    <property type="entry name" value="NPHP3_N"/>
    <property type="match status" value="1"/>
</dbReference>
<feature type="repeat" description="ANK" evidence="2">
    <location>
        <begin position="566"/>
        <end position="591"/>
    </location>
</feature>
<organism evidence="4 5">
    <name type="scientific">Trichoderma aggressivum f. europaeum</name>
    <dbReference type="NCBI Taxonomy" id="173218"/>
    <lineage>
        <taxon>Eukaryota</taxon>
        <taxon>Fungi</taxon>
        <taxon>Dikarya</taxon>
        <taxon>Ascomycota</taxon>
        <taxon>Pezizomycotina</taxon>
        <taxon>Sordariomycetes</taxon>
        <taxon>Hypocreomycetidae</taxon>
        <taxon>Hypocreales</taxon>
        <taxon>Hypocreaceae</taxon>
        <taxon>Trichoderma</taxon>
    </lineage>
</organism>
<reference evidence="4" key="1">
    <citation type="submission" date="2023-11" db="EMBL/GenBank/DDBJ databases">
        <title>The genome sequences of three competitors of mushroom-forming fungi.</title>
        <authorList>
            <person name="Beijen E."/>
            <person name="Ohm R.A."/>
        </authorList>
    </citation>
    <scope>NUCLEOTIDE SEQUENCE</scope>
    <source>
        <strain evidence="4">CBS 100526</strain>
    </source>
</reference>
<dbReference type="PROSITE" id="PS50837">
    <property type="entry name" value="NACHT"/>
    <property type="match status" value="1"/>
</dbReference>
<evidence type="ECO:0000313" key="4">
    <source>
        <dbReference type="EMBL" id="KAK4069935.1"/>
    </source>
</evidence>
<dbReference type="SMART" id="SM00248">
    <property type="entry name" value="ANK"/>
    <property type="match status" value="4"/>
</dbReference>
<keyword evidence="5" id="KW-1185">Reference proteome</keyword>
<dbReference type="PANTHER" id="PTHR10039">
    <property type="entry name" value="AMELOGENIN"/>
    <property type="match status" value="1"/>
</dbReference>
<keyword evidence="2" id="KW-0040">ANK repeat</keyword>
<dbReference type="AlphaFoldDB" id="A0AAE1ICR3"/>